<sequence>MDKAYVVQHVGDLHIPQSLSTLSDFEATLELLYQFKHHHQRLKSIIEPAYHRLSMERTLQPYRTPATRERSISPDTFFTPTKKQRTKKVIIVESDSEVEDEE</sequence>
<gene>
    <name evidence="1" type="ORF">LCOR_10102.1</name>
</gene>
<name>A0A068SBC7_9FUNG</name>
<accession>A0A068SBC7</accession>
<dbReference type="VEuPathDB" id="FungiDB:LCOR_10102.1"/>
<proteinExistence type="predicted"/>
<comment type="caution">
    <text evidence="1">The sequence shown here is derived from an EMBL/GenBank/DDBJ whole genome shotgun (WGS) entry which is preliminary data.</text>
</comment>
<keyword evidence="2" id="KW-1185">Reference proteome</keyword>
<dbReference type="AlphaFoldDB" id="A0A068SBC7"/>
<reference evidence="1" key="1">
    <citation type="submission" date="2013-08" db="EMBL/GenBank/DDBJ databases">
        <title>Gene expansion shapes genome architecture in the human pathogen Lichtheimia corymbifera: an evolutionary genomics analysis in the ancient terrestrial Mucorales (Mucoromycotina).</title>
        <authorList>
            <person name="Schwartze V.U."/>
            <person name="Winter S."/>
            <person name="Shelest E."/>
            <person name="Marcet-Houben M."/>
            <person name="Horn F."/>
            <person name="Wehner S."/>
            <person name="Hoffmann K."/>
            <person name="Riege K."/>
            <person name="Sammeth M."/>
            <person name="Nowrousian M."/>
            <person name="Valiante V."/>
            <person name="Linde J."/>
            <person name="Jacobsen I.D."/>
            <person name="Marz M."/>
            <person name="Brakhage A.A."/>
            <person name="Gabaldon T."/>
            <person name="Bocker S."/>
            <person name="Voigt K."/>
        </authorList>
    </citation>
    <scope>NUCLEOTIDE SEQUENCE [LARGE SCALE GENOMIC DNA]</scope>
    <source>
        <strain evidence="1">FSU 9682</strain>
    </source>
</reference>
<evidence type="ECO:0000313" key="2">
    <source>
        <dbReference type="Proteomes" id="UP000027586"/>
    </source>
</evidence>
<dbReference type="Proteomes" id="UP000027586">
    <property type="component" value="Unassembled WGS sequence"/>
</dbReference>
<organism evidence="1 2">
    <name type="scientific">Lichtheimia corymbifera JMRC:FSU:9682</name>
    <dbReference type="NCBI Taxonomy" id="1263082"/>
    <lineage>
        <taxon>Eukaryota</taxon>
        <taxon>Fungi</taxon>
        <taxon>Fungi incertae sedis</taxon>
        <taxon>Mucoromycota</taxon>
        <taxon>Mucoromycotina</taxon>
        <taxon>Mucoromycetes</taxon>
        <taxon>Mucorales</taxon>
        <taxon>Lichtheimiaceae</taxon>
        <taxon>Lichtheimia</taxon>
    </lineage>
</organism>
<dbReference type="EMBL" id="CBTN010000067">
    <property type="protein sequence ID" value="CDH59280.1"/>
    <property type="molecule type" value="Genomic_DNA"/>
</dbReference>
<protein>
    <submittedName>
        <fullName evidence="1">Uncharacterized protein</fullName>
    </submittedName>
</protein>
<evidence type="ECO:0000313" key="1">
    <source>
        <dbReference type="EMBL" id="CDH59280.1"/>
    </source>
</evidence>
<dbReference type="OrthoDB" id="2421456at2759"/>